<accession>C1DWY0</accession>
<dbReference type="eggNOG" id="COG1729">
    <property type="taxonomic scope" value="Bacteria"/>
</dbReference>
<evidence type="ECO:0000256" key="2">
    <source>
        <dbReference type="SAM" id="MobiDB-lite"/>
    </source>
</evidence>
<feature type="compositionally biased region" description="Basic and acidic residues" evidence="2">
    <location>
        <begin position="95"/>
        <end position="104"/>
    </location>
</feature>
<dbReference type="OrthoDB" id="13540at2"/>
<feature type="repeat" description="TPR" evidence="1">
    <location>
        <begin position="189"/>
        <end position="222"/>
    </location>
</feature>
<dbReference type="PROSITE" id="PS51257">
    <property type="entry name" value="PROKAR_LIPOPROTEIN"/>
    <property type="match status" value="1"/>
</dbReference>
<feature type="region of interest" description="Disordered" evidence="2">
    <location>
        <begin position="69"/>
        <end position="104"/>
    </location>
</feature>
<dbReference type="Pfam" id="PF13174">
    <property type="entry name" value="TPR_6"/>
    <property type="match status" value="1"/>
</dbReference>
<dbReference type="Gene3D" id="1.10.287.1490">
    <property type="match status" value="1"/>
</dbReference>
<dbReference type="InterPro" id="IPR034706">
    <property type="entry name" value="CpoB"/>
</dbReference>
<dbReference type="RefSeq" id="WP_012674306.1">
    <property type="nucleotide sequence ID" value="NC_012438.1"/>
</dbReference>
<gene>
    <name evidence="3" type="ordered locus">SULAZ_1659</name>
</gene>
<dbReference type="Gene3D" id="1.25.40.10">
    <property type="entry name" value="Tetratricopeptide repeat domain"/>
    <property type="match status" value="1"/>
</dbReference>
<organism evidence="3 4">
    <name type="scientific">Sulfurihydrogenibium azorense (strain DSM 15241 / OCM 825 / Az-Fu1)</name>
    <dbReference type="NCBI Taxonomy" id="204536"/>
    <lineage>
        <taxon>Bacteria</taxon>
        <taxon>Pseudomonadati</taxon>
        <taxon>Aquificota</taxon>
        <taxon>Aquificia</taxon>
        <taxon>Aquificales</taxon>
        <taxon>Hydrogenothermaceae</taxon>
        <taxon>Sulfurihydrogenibium</taxon>
    </lineage>
</organism>
<name>C1DWY0_SULAA</name>
<dbReference type="Proteomes" id="UP000001369">
    <property type="component" value="Chromosome"/>
</dbReference>
<dbReference type="InterPro" id="IPR014162">
    <property type="entry name" value="CpoB_C"/>
</dbReference>
<dbReference type="InterPro" id="IPR011990">
    <property type="entry name" value="TPR-like_helical_dom_sf"/>
</dbReference>
<proteinExistence type="inferred from homology"/>
<keyword evidence="1" id="KW-0802">TPR repeat</keyword>
<dbReference type="HOGENOM" id="CLU_044315_3_1_0"/>
<dbReference type="KEGG" id="saf:SULAZ_1659"/>
<sequence length="236" mass="27291">MKKFYLFALSALVLSSCTSEDKIVSLQREILSIRQDLNELKDQTRSNTEAITNLTSRVDRLSQTVSQNTTDIEKLKASRTTEEKPQVKQPPPPQEVKREGKEEVTVPQNDKQLYQYALDLYFKGNIEESRKAFVEFLKKYPDSDLYGNAIFWAGQTFYAEKKYKDAIDVFNLLIQKCDEGKIKRCVKYPDAMLKIGYSYIEMGDVEKGKKYLQDLIQKYPDTEPASLAKKKLEALR</sequence>
<dbReference type="GO" id="GO:0051301">
    <property type="term" value="P:cell division"/>
    <property type="evidence" value="ECO:0007669"/>
    <property type="project" value="InterPro"/>
</dbReference>
<dbReference type="PROSITE" id="PS50005">
    <property type="entry name" value="TPR"/>
    <property type="match status" value="1"/>
</dbReference>
<dbReference type="EMBL" id="CP001229">
    <property type="protein sequence ID" value="ACN98986.1"/>
    <property type="molecule type" value="Genomic_DNA"/>
</dbReference>
<dbReference type="STRING" id="204536.SULAZ_1659"/>
<dbReference type="HAMAP" id="MF_02066">
    <property type="entry name" value="CpoB"/>
    <property type="match status" value="1"/>
</dbReference>
<dbReference type="InterPro" id="IPR019734">
    <property type="entry name" value="TPR_rpt"/>
</dbReference>
<dbReference type="NCBIfam" id="TIGR02795">
    <property type="entry name" value="tol_pal_ybgF"/>
    <property type="match status" value="1"/>
</dbReference>
<reference evidence="3 4" key="1">
    <citation type="journal article" date="2009" name="J. Bacteriol.">
        <title>Complete and draft genome sequences of six members of the Aquificales.</title>
        <authorList>
            <person name="Reysenbach A.L."/>
            <person name="Hamamura N."/>
            <person name="Podar M."/>
            <person name="Griffiths E."/>
            <person name="Ferreira S."/>
            <person name="Hochstein R."/>
            <person name="Heidelberg J."/>
            <person name="Johnson J."/>
            <person name="Mead D."/>
            <person name="Pohorille A."/>
            <person name="Sarmiento M."/>
            <person name="Schweighofer K."/>
            <person name="Seshadri R."/>
            <person name="Voytek M.A."/>
        </authorList>
    </citation>
    <scope>NUCLEOTIDE SEQUENCE [LARGE SCALE GENOMIC DNA]</scope>
    <source>
        <strain evidence="4">Az-Fu1 / DSM 15241 / OCM 825</strain>
    </source>
</reference>
<evidence type="ECO:0000313" key="3">
    <source>
        <dbReference type="EMBL" id="ACN98986.1"/>
    </source>
</evidence>
<evidence type="ECO:0000313" key="4">
    <source>
        <dbReference type="Proteomes" id="UP000001369"/>
    </source>
</evidence>
<dbReference type="AlphaFoldDB" id="C1DWY0"/>
<keyword evidence="4" id="KW-1185">Reference proteome</keyword>
<dbReference type="Pfam" id="PF13432">
    <property type="entry name" value="TPR_16"/>
    <property type="match status" value="1"/>
</dbReference>
<evidence type="ECO:0000256" key="1">
    <source>
        <dbReference type="PROSITE-ProRule" id="PRU00339"/>
    </source>
</evidence>
<feature type="compositionally biased region" description="Basic and acidic residues" evidence="2">
    <location>
        <begin position="71"/>
        <end position="86"/>
    </location>
</feature>
<protein>
    <submittedName>
        <fullName evidence="3">TPR repeat protein</fullName>
    </submittedName>
</protein>
<dbReference type="SUPFAM" id="SSF48452">
    <property type="entry name" value="TPR-like"/>
    <property type="match status" value="1"/>
</dbReference>